<reference evidence="1" key="1">
    <citation type="submission" date="2022-06" db="EMBL/GenBank/DDBJ databases">
        <title>Genomic Encyclopedia of Archaeal and Bacterial Type Strains, Phase II (KMG-II): from individual species to whole genera.</title>
        <authorList>
            <person name="Goeker M."/>
        </authorList>
    </citation>
    <scope>NUCLEOTIDE SEQUENCE</scope>
    <source>
        <strain evidence="1">DSM 43935</strain>
    </source>
</reference>
<proteinExistence type="predicted"/>
<sequence length="257" mass="27935">MSSTVQRAEVDQDTDGQPSCYLLEFSVGGGGARHADVHAYGDLDSVRASLERRGGVDAYLVLWYGAVLHLWVVRHGAIVEGVDLHPFLRTGDERHDRSVARLLASREGRDGESDVDWPALFDSLCEACDWDARAALPLLTHLFELHDRGVSGDAAAAEELAALTESIEEGELPDEFAITPADHSCLDLDWAAIGRAVAPLKPPVLGTGEVHVRWAEDCAPHPESFLRQPFGRAEFHAGVNDLENGEDEYPEGHPGAE</sequence>
<evidence type="ECO:0000313" key="1">
    <source>
        <dbReference type="EMBL" id="MCP2164414.1"/>
    </source>
</evidence>
<organism evidence="1 2">
    <name type="scientific">Goodfellowiella coeruleoviolacea</name>
    <dbReference type="NCBI Taxonomy" id="334858"/>
    <lineage>
        <taxon>Bacteria</taxon>
        <taxon>Bacillati</taxon>
        <taxon>Actinomycetota</taxon>
        <taxon>Actinomycetes</taxon>
        <taxon>Pseudonocardiales</taxon>
        <taxon>Pseudonocardiaceae</taxon>
        <taxon>Goodfellowiella</taxon>
    </lineage>
</organism>
<gene>
    <name evidence="1" type="ORF">LX83_001254</name>
</gene>
<dbReference type="AlphaFoldDB" id="A0AAE3GC66"/>
<name>A0AAE3GC66_9PSEU</name>
<keyword evidence="2" id="KW-1185">Reference proteome</keyword>
<dbReference type="Proteomes" id="UP001206128">
    <property type="component" value="Unassembled WGS sequence"/>
</dbReference>
<dbReference type="EMBL" id="JAMTCK010000003">
    <property type="protein sequence ID" value="MCP2164414.1"/>
    <property type="molecule type" value="Genomic_DNA"/>
</dbReference>
<evidence type="ECO:0000313" key="2">
    <source>
        <dbReference type="Proteomes" id="UP001206128"/>
    </source>
</evidence>
<dbReference type="RefSeq" id="WP_253768061.1">
    <property type="nucleotide sequence ID" value="NZ_JAMTCK010000003.1"/>
</dbReference>
<protein>
    <submittedName>
        <fullName evidence="1">Uncharacterized protein</fullName>
    </submittedName>
</protein>
<comment type="caution">
    <text evidence="1">The sequence shown here is derived from an EMBL/GenBank/DDBJ whole genome shotgun (WGS) entry which is preliminary data.</text>
</comment>
<accession>A0AAE3GC66</accession>